<keyword evidence="6" id="KW-0539">Nucleus</keyword>
<dbReference type="GO" id="GO:0005634">
    <property type="term" value="C:nucleus"/>
    <property type="evidence" value="ECO:0007669"/>
    <property type="project" value="UniProtKB-SubCell"/>
</dbReference>
<evidence type="ECO:0000256" key="1">
    <source>
        <dbReference type="ARBA" id="ARBA00004123"/>
    </source>
</evidence>
<evidence type="ECO:0000259" key="9">
    <source>
        <dbReference type="PROSITE" id="PS50157"/>
    </source>
</evidence>
<dbReference type="GO" id="GO:0008270">
    <property type="term" value="F:zinc ion binding"/>
    <property type="evidence" value="ECO:0007669"/>
    <property type="project" value="UniProtKB-KW"/>
</dbReference>
<accession>W9HPX5</accession>
<evidence type="ECO:0000256" key="6">
    <source>
        <dbReference type="ARBA" id="ARBA00023242"/>
    </source>
</evidence>
<proteinExistence type="predicted"/>
<dbReference type="Pfam" id="PF00096">
    <property type="entry name" value="zf-C2H2"/>
    <property type="match status" value="1"/>
</dbReference>
<dbReference type="PROSITE" id="PS50157">
    <property type="entry name" value="ZINC_FINGER_C2H2_2"/>
    <property type="match status" value="2"/>
</dbReference>
<dbReference type="GO" id="GO:0000978">
    <property type="term" value="F:RNA polymerase II cis-regulatory region sequence-specific DNA binding"/>
    <property type="evidence" value="ECO:0007669"/>
    <property type="project" value="InterPro"/>
</dbReference>
<keyword evidence="2" id="KW-0479">Metal-binding</keyword>
<dbReference type="EMBL" id="JH717846">
    <property type="protein sequence ID" value="EWY84357.1"/>
    <property type="molecule type" value="Genomic_DNA"/>
</dbReference>
<evidence type="ECO:0000256" key="3">
    <source>
        <dbReference type="ARBA" id="ARBA00022737"/>
    </source>
</evidence>
<protein>
    <recommendedName>
        <fullName evidence="9">C2H2-type domain-containing protein</fullName>
    </recommendedName>
</protein>
<dbReference type="SUPFAM" id="SSF57667">
    <property type="entry name" value="beta-beta-alpha zinc fingers"/>
    <property type="match status" value="1"/>
</dbReference>
<dbReference type="InterPro" id="IPR007219">
    <property type="entry name" value="XnlR_reg_dom"/>
</dbReference>
<keyword evidence="5" id="KW-0862">Zinc</keyword>
<evidence type="ECO:0000313" key="10">
    <source>
        <dbReference type="EMBL" id="EWY84357.1"/>
    </source>
</evidence>
<reference evidence="10 11" key="1">
    <citation type="submission" date="2011-06" db="EMBL/GenBank/DDBJ databases">
        <title>The Genome Sequence of Fusarium oxysporum FOSC 3-a.</title>
        <authorList>
            <consortium name="The Broad Institute Genome Sequencing Platform"/>
            <person name="Ma L.-J."/>
            <person name="Gale L.R."/>
            <person name="Schwartz D.C."/>
            <person name="Zhou S."/>
            <person name="Corby-Kistler H."/>
            <person name="Young S.K."/>
            <person name="Zeng Q."/>
            <person name="Gargeya S."/>
            <person name="Fitzgerald M."/>
            <person name="Haas B."/>
            <person name="Abouelleil A."/>
            <person name="Alvarado L."/>
            <person name="Arachchi H.M."/>
            <person name="Berlin A."/>
            <person name="Brown A."/>
            <person name="Chapman S.B."/>
            <person name="Chen Z."/>
            <person name="Dunbar C."/>
            <person name="Freedman E."/>
            <person name="Gearin G."/>
            <person name="Gellesch M."/>
            <person name="Goldberg J."/>
            <person name="Griggs A."/>
            <person name="Gujja S."/>
            <person name="Heiman D."/>
            <person name="Howarth C."/>
            <person name="Larson L."/>
            <person name="Lui A."/>
            <person name="MacDonald P.J.P."/>
            <person name="Mehta T."/>
            <person name="Montmayeur A."/>
            <person name="Murphy C."/>
            <person name="Neiman D."/>
            <person name="Pearson M."/>
            <person name="Priest M."/>
            <person name="Roberts A."/>
            <person name="Saif S."/>
            <person name="Shea T."/>
            <person name="Shenoy N."/>
            <person name="Sisk P."/>
            <person name="Stolte C."/>
            <person name="Sykes S."/>
            <person name="Wortman J."/>
            <person name="Nusbaum C."/>
            <person name="Birren B."/>
        </authorList>
    </citation>
    <scope>NUCLEOTIDE SEQUENCE [LARGE SCALE GENOMIC DNA]</scope>
    <source>
        <strain evidence="11">FOSC 3-a</strain>
    </source>
</reference>
<organism evidence="10 11">
    <name type="scientific">Fusarium oxysporum NRRL 32931</name>
    <dbReference type="NCBI Taxonomy" id="660029"/>
    <lineage>
        <taxon>Eukaryota</taxon>
        <taxon>Fungi</taxon>
        <taxon>Dikarya</taxon>
        <taxon>Ascomycota</taxon>
        <taxon>Pezizomycotina</taxon>
        <taxon>Sordariomycetes</taxon>
        <taxon>Hypocreomycetidae</taxon>
        <taxon>Hypocreales</taxon>
        <taxon>Nectriaceae</taxon>
        <taxon>Fusarium</taxon>
        <taxon>Fusarium oxysporum species complex</taxon>
    </lineage>
</organism>
<feature type="region of interest" description="Disordered" evidence="8">
    <location>
        <begin position="56"/>
        <end position="91"/>
    </location>
</feature>
<dbReference type="Gene3D" id="3.30.160.60">
    <property type="entry name" value="Classic Zinc Finger"/>
    <property type="match status" value="2"/>
</dbReference>
<dbReference type="OrthoDB" id="10018191at2759"/>
<dbReference type="InterPro" id="IPR036236">
    <property type="entry name" value="Znf_C2H2_sf"/>
</dbReference>
<dbReference type="GO" id="GO:0000785">
    <property type="term" value="C:chromatin"/>
    <property type="evidence" value="ECO:0007669"/>
    <property type="project" value="TreeGrafter"/>
</dbReference>
<dbReference type="PANTHER" id="PTHR40626">
    <property type="entry name" value="MIP31509P"/>
    <property type="match status" value="1"/>
</dbReference>
<dbReference type="SMART" id="SM00355">
    <property type="entry name" value="ZnF_C2H2"/>
    <property type="match status" value="2"/>
</dbReference>
<evidence type="ECO:0000256" key="8">
    <source>
        <dbReference type="SAM" id="MobiDB-lite"/>
    </source>
</evidence>
<dbReference type="GO" id="GO:0000981">
    <property type="term" value="F:DNA-binding transcription factor activity, RNA polymerase II-specific"/>
    <property type="evidence" value="ECO:0007669"/>
    <property type="project" value="InterPro"/>
</dbReference>
<dbReference type="InterPro" id="IPR051059">
    <property type="entry name" value="VerF-like"/>
</dbReference>
<feature type="region of interest" description="Disordered" evidence="8">
    <location>
        <begin position="209"/>
        <end position="234"/>
    </location>
</feature>
<dbReference type="AlphaFoldDB" id="W9HPX5"/>
<keyword evidence="3" id="KW-0677">Repeat</keyword>
<evidence type="ECO:0000256" key="2">
    <source>
        <dbReference type="ARBA" id="ARBA00022723"/>
    </source>
</evidence>
<comment type="subcellular location">
    <subcellularLocation>
        <location evidence="1">Nucleus</location>
    </subcellularLocation>
</comment>
<dbReference type="InterPro" id="IPR013087">
    <property type="entry name" value="Znf_C2H2_type"/>
</dbReference>
<feature type="domain" description="C2H2-type" evidence="9">
    <location>
        <begin position="40"/>
        <end position="67"/>
    </location>
</feature>
<evidence type="ECO:0000256" key="7">
    <source>
        <dbReference type="PROSITE-ProRule" id="PRU00042"/>
    </source>
</evidence>
<feature type="compositionally biased region" description="Polar residues" evidence="8">
    <location>
        <begin position="62"/>
        <end position="82"/>
    </location>
</feature>
<evidence type="ECO:0000313" key="11">
    <source>
        <dbReference type="Proteomes" id="UP000030753"/>
    </source>
</evidence>
<dbReference type="Proteomes" id="UP000030753">
    <property type="component" value="Unassembled WGS sequence"/>
</dbReference>
<keyword evidence="4 7" id="KW-0863">Zinc-finger</keyword>
<sequence>MLRRRKTTKEERVCSICSQHFAKAEHLHRHFRSHTKEKPFTCPVCEKKFTRQDTLLRHSRSHQTPQQTLTEDASQSPQTQDGGSRVRSPAINETTIMETIHISNSPPREMPLVSQHHDTDSMRVSASDNMLANEPAATDNTYLDSMPSEMIPTCLLEQQYGWLPQWDAEINLSTDWLAELTRDQPSMNLLASPMLGLVSDTSQCATGFGQPNPTQAPANPELTPISEPEPRPSCRNSVQKRWHTYADAVPSGYDTPDIPKDGYQVDEACHRTLADRLRQQIQEGPVPSIAFLNLAIQAYLSNFQPIFPIIHAHSFRPHSKNGLLILSICSVGSLYLGSSRAISYGISIYERLHKALLSSWESHLTTSRQSNANILGLQAAIIGQMFGLLMGRPKDLIQIDMFHGSCIAWSRQLKLSQLQNSELDITKIEELEGQDLEIAWRRWAKNEERKRVMLALHLQDVEIACLLHHDPLMRQSVEGVPQTASKEAFCAPDAKSWKAIMTNEALSSSLTRERQTNEGPTMSSSFPLVSNDFELHVMLRCIGAVPLDQRHLLPSRTNTISQCQDSLISWYKRYRHCTTFQKQESSLMMLWHSIFMLLHMNVDVLECFCGREGPVVAERHREAARQWANSDDGMICNIHAMRVIKHFERLPIGSEPPIHFPLCLYHCGIAWYCYITFVNKTTLAGKEELRLPELQAIGSTGDISLLQNAVFMDVKAGASLLFRIIHLLQRASHWQLSRNLAATLLSLAEDETEVF</sequence>
<dbReference type="Pfam" id="PF04082">
    <property type="entry name" value="Fungal_trans"/>
    <property type="match status" value="1"/>
</dbReference>
<dbReference type="GO" id="GO:0006351">
    <property type="term" value="P:DNA-templated transcription"/>
    <property type="evidence" value="ECO:0007669"/>
    <property type="project" value="InterPro"/>
</dbReference>
<dbReference type="CDD" id="cd12148">
    <property type="entry name" value="fungal_TF_MHR"/>
    <property type="match status" value="1"/>
</dbReference>
<dbReference type="HOGENOM" id="CLU_009001_1_0_1"/>
<dbReference type="PANTHER" id="PTHR40626:SF11">
    <property type="entry name" value="ZINC FINGER PROTEIN YPR022C"/>
    <property type="match status" value="1"/>
</dbReference>
<evidence type="ECO:0000256" key="4">
    <source>
        <dbReference type="ARBA" id="ARBA00022771"/>
    </source>
</evidence>
<gene>
    <name evidence="10" type="ORF">FOYG_11817</name>
</gene>
<evidence type="ECO:0000256" key="5">
    <source>
        <dbReference type="ARBA" id="ARBA00022833"/>
    </source>
</evidence>
<dbReference type="FunFam" id="3.30.160.60:FF:000358">
    <property type="entry name" value="zinc finger protein 24"/>
    <property type="match status" value="1"/>
</dbReference>
<dbReference type="PROSITE" id="PS00028">
    <property type="entry name" value="ZINC_FINGER_C2H2_1"/>
    <property type="match status" value="2"/>
</dbReference>
<name>W9HPX5_FUSOX</name>
<feature type="domain" description="C2H2-type" evidence="9">
    <location>
        <begin position="12"/>
        <end position="39"/>
    </location>
</feature>